<feature type="transmembrane region" description="Helical" evidence="13">
    <location>
        <begin position="107"/>
        <end position="125"/>
    </location>
</feature>
<feature type="transmembrane region" description="Helical" evidence="13">
    <location>
        <begin position="76"/>
        <end position="95"/>
    </location>
</feature>
<dbReference type="Proteomes" id="UP000078046">
    <property type="component" value="Unassembled WGS sequence"/>
</dbReference>
<evidence type="ECO:0000256" key="8">
    <source>
        <dbReference type="ARBA" id="ARBA00022989"/>
    </source>
</evidence>
<feature type="domain" description="Ion transport" evidence="14">
    <location>
        <begin position="37"/>
        <end position="316"/>
    </location>
</feature>
<evidence type="ECO:0000256" key="11">
    <source>
        <dbReference type="ARBA" id="ARBA00023180"/>
    </source>
</evidence>
<keyword evidence="12" id="KW-0407">Ion channel</keyword>
<feature type="transmembrane region" description="Helical" evidence="13">
    <location>
        <begin position="356"/>
        <end position="375"/>
    </location>
</feature>
<evidence type="ECO:0000256" key="7">
    <source>
        <dbReference type="ARBA" id="ARBA00022882"/>
    </source>
</evidence>
<evidence type="ECO:0000259" key="14">
    <source>
        <dbReference type="Pfam" id="PF00520"/>
    </source>
</evidence>
<dbReference type="EMBL" id="LWCA01001260">
    <property type="protein sequence ID" value="OAF65509.1"/>
    <property type="molecule type" value="Genomic_DNA"/>
</dbReference>
<evidence type="ECO:0000256" key="6">
    <source>
        <dbReference type="ARBA" id="ARBA00022837"/>
    </source>
</evidence>
<evidence type="ECO:0000256" key="3">
    <source>
        <dbReference type="ARBA" id="ARBA00022568"/>
    </source>
</evidence>
<keyword evidence="3" id="KW-0109">Calcium transport</keyword>
<keyword evidence="6" id="KW-0106">Calcium</keyword>
<keyword evidence="10 13" id="KW-0472">Membrane</keyword>
<dbReference type="Gene3D" id="1.20.120.350">
    <property type="entry name" value="Voltage-gated potassium channels. Chain C"/>
    <property type="match status" value="1"/>
</dbReference>
<evidence type="ECO:0000256" key="13">
    <source>
        <dbReference type="SAM" id="Phobius"/>
    </source>
</evidence>
<keyword evidence="9" id="KW-0406">Ion transport</keyword>
<dbReference type="GO" id="GO:0007268">
    <property type="term" value="P:chemical synaptic transmission"/>
    <property type="evidence" value="ECO:0007669"/>
    <property type="project" value="TreeGrafter"/>
</dbReference>
<dbReference type="GO" id="GO:0005891">
    <property type="term" value="C:voltage-gated calcium channel complex"/>
    <property type="evidence" value="ECO:0007669"/>
    <property type="project" value="TreeGrafter"/>
</dbReference>
<dbReference type="GO" id="GO:0098703">
    <property type="term" value="P:calcium ion import across plasma membrane"/>
    <property type="evidence" value="ECO:0007669"/>
    <property type="project" value="TreeGrafter"/>
</dbReference>
<keyword evidence="7" id="KW-0851">Voltage-gated channel</keyword>
<keyword evidence="5 13" id="KW-0812">Transmembrane</keyword>
<dbReference type="InterPro" id="IPR027359">
    <property type="entry name" value="Volt_channel_dom_sf"/>
</dbReference>
<evidence type="ECO:0000256" key="9">
    <source>
        <dbReference type="ARBA" id="ARBA00023065"/>
    </source>
</evidence>
<dbReference type="GO" id="GO:0008331">
    <property type="term" value="F:high voltage-gated calcium channel activity"/>
    <property type="evidence" value="ECO:0007669"/>
    <property type="project" value="TreeGrafter"/>
</dbReference>
<evidence type="ECO:0000256" key="10">
    <source>
        <dbReference type="ARBA" id="ARBA00023136"/>
    </source>
</evidence>
<dbReference type="PANTHER" id="PTHR45628:SF7">
    <property type="entry name" value="VOLTAGE-DEPENDENT CALCIUM CHANNEL TYPE A SUBUNIT ALPHA-1"/>
    <property type="match status" value="1"/>
</dbReference>
<feature type="transmembrane region" description="Helical" evidence="13">
    <location>
        <begin position="172"/>
        <end position="194"/>
    </location>
</feature>
<dbReference type="AlphaFoldDB" id="A0A177AU25"/>
<dbReference type="InterPro" id="IPR005821">
    <property type="entry name" value="Ion_trans_dom"/>
</dbReference>
<dbReference type="PANTHER" id="PTHR45628">
    <property type="entry name" value="VOLTAGE-DEPENDENT CALCIUM CHANNEL TYPE A SUBUNIT ALPHA-1"/>
    <property type="match status" value="1"/>
</dbReference>
<reference evidence="15 16" key="1">
    <citation type="submission" date="2016-04" db="EMBL/GenBank/DDBJ databases">
        <title>The genome of Intoshia linei affirms orthonectids as highly simplified spiralians.</title>
        <authorList>
            <person name="Mikhailov K.V."/>
            <person name="Slusarev G.S."/>
            <person name="Nikitin M.A."/>
            <person name="Logacheva M.D."/>
            <person name="Penin A."/>
            <person name="Aleoshin V."/>
            <person name="Panchin Y.V."/>
        </authorList>
    </citation>
    <scope>NUCLEOTIDE SEQUENCE [LARGE SCALE GENOMIC DNA]</scope>
    <source>
        <strain evidence="15">Intl2013</strain>
        <tissue evidence="15">Whole animal</tissue>
    </source>
</reference>
<evidence type="ECO:0000256" key="12">
    <source>
        <dbReference type="ARBA" id="ARBA00023303"/>
    </source>
</evidence>
<name>A0A177AU25_9BILA</name>
<evidence type="ECO:0000256" key="4">
    <source>
        <dbReference type="ARBA" id="ARBA00022673"/>
    </source>
</evidence>
<dbReference type="GO" id="GO:0045202">
    <property type="term" value="C:synapse"/>
    <property type="evidence" value="ECO:0007669"/>
    <property type="project" value="GOC"/>
</dbReference>
<dbReference type="InterPro" id="IPR050599">
    <property type="entry name" value="VDCC_alpha-1_subunit"/>
</dbReference>
<evidence type="ECO:0000256" key="5">
    <source>
        <dbReference type="ARBA" id="ARBA00022692"/>
    </source>
</evidence>
<evidence type="ECO:0000313" key="16">
    <source>
        <dbReference type="Proteomes" id="UP000078046"/>
    </source>
</evidence>
<keyword evidence="16" id="KW-1185">Reference proteome</keyword>
<dbReference type="Pfam" id="PF00520">
    <property type="entry name" value="Ion_trans"/>
    <property type="match status" value="1"/>
</dbReference>
<comment type="caution">
    <text evidence="15">The sequence shown here is derived from an EMBL/GenBank/DDBJ whole genome shotgun (WGS) entry which is preliminary data.</text>
</comment>
<organism evidence="15 16">
    <name type="scientific">Intoshia linei</name>
    <dbReference type="NCBI Taxonomy" id="1819745"/>
    <lineage>
        <taxon>Eukaryota</taxon>
        <taxon>Metazoa</taxon>
        <taxon>Spiralia</taxon>
        <taxon>Lophotrochozoa</taxon>
        <taxon>Mesozoa</taxon>
        <taxon>Orthonectida</taxon>
        <taxon>Rhopaluridae</taxon>
        <taxon>Intoshia</taxon>
    </lineage>
</organism>
<feature type="transmembrane region" description="Helical" evidence="13">
    <location>
        <begin position="37"/>
        <end position="56"/>
    </location>
</feature>
<evidence type="ECO:0000256" key="2">
    <source>
        <dbReference type="ARBA" id="ARBA00022448"/>
    </source>
</evidence>
<sequence length="398" mass="46056">MISQDSNKSAATNQYRALFILKSENKFRKLIHIIVNYKYFDVFITIVICLSSIALAAEDPVHSDSLRNDILDYIDYAFTIIFTIEMILKIIDRGLVLHPKSYLRDIWNILDAIVVICAIIALSFTDKNSAGKNLNTIKSLRVFRVLRPLKTINRVPKLKAVFDCVINSLKNVTVIMIVYLLFLLIFSVIAVQLLKGKFFYCTDSAKLVEADCRGNYIIFDYETGASFKKSRIWLRRNFHYDDVPNALLTLFTVQTGEGWPSILQHSLDATYIDKGPIKGFHMEIALFYIVYFIVFPFFFVNIFVALIIITFQEEGENILEEHSITKNQKQCIDYAIYAKPIMKQSPKVKEGFHYKIYSLVVSRGFEYFIMVLISLNTLTLTMKNFHFPYEFVGMNEPE</sequence>
<keyword evidence="11" id="KW-0325">Glycoprotein</keyword>
<feature type="non-terminal residue" evidence="15">
    <location>
        <position position="398"/>
    </location>
</feature>
<keyword evidence="8 13" id="KW-1133">Transmembrane helix</keyword>
<accession>A0A177AU25</accession>
<gene>
    <name evidence="15" type="ORF">A3Q56_06781</name>
</gene>
<keyword evidence="2" id="KW-0813">Transport</keyword>
<feature type="transmembrane region" description="Helical" evidence="13">
    <location>
        <begin position="284"/>
        <end position="311"/>
    </location>
</feature>
<dbReference type="Gene3D" id="1.10.287.70">
    <property type="match status" value="1"/>
</dbReference>
<evidence type="ECO:0000313" key="15">
    <source>
        <dbReference type="EMBL" id="OAF65509.1"/>
    </source>
</evidence>
<keyword evidence="4" id="KW-0107">Calcium channel</keyword>
<comment type="subcellular location">
    <subcellularLocation>
        <location evidence="1">Membrane</location>
        <topology evidence="1">Multi-pass membrane protein</topology>
    </subcellularLocation>
</comment>
<evidence type="ECO:0000256" key="1">
    <source>
        <dbReference type="ARBA" id="ARBA00004141"/>
    </source>
</evidence>
<proteinExistence type="predicted"/>
<protein>
    <recommendedName>
        <fullName evidence="14">Ion transport domain-containing protein</fullName>
    </recommendedName>
</protein>
<dbReference type="FunFam" id="1.20.120.350:FF:000011">
    <property type="entry name" value="Voltage-dependent N-type calcium channel subunit alpha"/>
    <property type="match status" value="1"/>
</dbReference>
<dbReference type="OrthoDB" id="416585at2759"/>
<dbReference type="SUPFAM" id="SSF81324">
    <property type="entry name" value="Voltage-gated potassium channels"/>
    <property type="match status" value="1"/>
</dbReference>